<dbReference type="InterPro" id="IPR029058">
    <property type="entry name" value="AB_hydrolase_fold"/>
</dbReference>
<dbReference type="Pfam" id="PF01083">
    <property type="entry name" value="Cutinase"/>
    <property type="match status" value="1"/>
</dbReference>
<dbReference type="Gene3D" id="3.40.50.1820">
    <property type="entry name" value="alpha/beta hydrolase"/>
    <property type="match status" value="1"/>
</dbReference>
<comment type="caution">
    <text evidence="5">The sequence shown here is derived from an EMBL/GenBank/DDBJ whole genome shotgun (WGS) entry which is preliminary data.</text>
</comment>
<sequence>MHRIAVIVAVFCAAVIGIVAGPADYVLASASAATCPDVAVVVVPGSSETNPNADPHVPVGMLRNAVEPLKKAARPRRVSGIYVPYPADIIGDTSGALGYNFSRRKGVENAANAIQTQSHHCPKTRYLITGFSQGAQVAGDLGAAIGNGKTPIPAEQILGVALLSDPGQSPQGEPTIGVTGPAVGFAGSREGGFGALTDRVLSVCAPNDLYCNVPTGSLTIRLIGMLGSQLDSADPDGSVRHLLSIAVGTFLAPVTEAVAGFTAMLSQPNFVANLITGGERFLAALVQQSGAASPILAGLSVVMSSIQGVIAAVQNKAIGQIPALVATAVTTCADISAGLSAAPPAVESAAPGAQWVNAVTAIGALERAGLDDRQAIPDRAEQLFTALGTAADALMAALPVKLFPALGPIYSMFTPQRVLTDLLTYARFLQSDAHNSYDHVPLDSQGHTGVQLVARFMSNQIAQSPPR</sequence>
<evidence type="ECO:0000256" key="3">
    <source>
        <dbReference type="ARBA" id="ARBA00022801"/>
    </source>
</evidence>
<evidence type="ECO:0000256" key="4">
    <source>
        <dbReference type="ARBA" id="ARBA00023157"/>
    </source>
</evidence>
<dbReference type="SUPFAM" id="SSF53474">
    <property type="entry name" value="alpha/beta-Hydrolases"/>
    <property type="match status" value="1"/>
</dbReference>
<evidence type="ECO:0000256" key="1">
    <source>
        <dbReference type="ARBA" id="ARBA00007534"/>
    </source>
</evidence>
<keyword evidence="3" id="KW-0378">Hydrolase</keyword>
<evidence type="ECO:0000313" key="5">
    <source>
        <dbReference type="EMBL" id="MDP7739659.1"/>
    </source>
</evidence>
<accession>A0AAJ1SIF9</accession>
<name>A0AAJ1SIF9_9MYCO</name>
<dbReference type="Proteomes" id="UP001229081">
    <property type="component" value="Unassembled WGS sequence"/>
</dbReference>
<proteinExistence type="inferred from homology"/>
<gene>
    <name evidence="5" type="ORF">QXL92_33575</name>
</gene>
<keyword evidence="4" id="KW-1015">Disulfide bond</keyword>
<reference evidence="5" key="1">
    <citation type="submission" date="2023-06" db="EMBL/GenBank/DDBJ databases">
        <title>Identification of two novel mycobacterium reveal diversities and complexities of Mycobacterium gordonae clade.</title>
        <authorList>
            <person name="Matsumoto Y."/>
            <person name="Nakamura S."/>
            <person name="Motooka D."/>
            <person name="Fukushima K."/>
        </authorList>
    </citation>
    <scope>NUCLEOTIDE SEQUENCE</scope>
    <source>
        <strain evidence="5">TY812</strain>
    </source>
</reference>
<dbReference type="InterPro" id="IPR000675">
    <property type="entry name" value="Cutinase/axe"/>
</dbReference>
<comment type="similarity">
    <text evidence="1">Belongs to the cutinase family.</text>
</comment>
<dbReference type="AlphaFoldDB" id="A0AAJ1SIF9"/>
<dbReference type="PANTHER" id="PTHR33630:SF9">
    <property type="entry name" value="CUTINASE 4"/>
    <property type="match status" value="1"/>
</dbReference>
<protein>
    <submittedName>
        <fullName evidence="5">Cutinase family protein</fullName>
    </submittedName>
</protein>
<keyword evidence="2" id="KW-0719">Serine esterase</keyword>
<evidence type="ECO:0000313" key="6">
    <source>
        <dbReference type="Proteomes" id="UP001229081"/>
    </source>
</evidence>
<evidence type="ECO:0000256" key="2">
    <source>
        <dbReference type="ARBA" id="ARBA00022487"/>
    </source>
</evidence>
<dbReference type="GO" id="GO:0052689">
    <property type="term" value="F:carboxylic ester hydrolase activity"/>
    <property type="evidence" value="ECO:0007669"/>
    <property type="project" value="UniProtKB-KW"/>
</dbReference>
<organism evidence="5 6">
    <name type="scientific">Mycobacterium paragordonae</name>
    <dbReference type="NCBI Taxonomy" id="1389713"/>
    <lineage>
        <taxon>Bacteria</taxon>
        <taxon>Bacillati</taxon>
        <taxon>Actinomycetota</taxon>
        <taxon>Actinomycetes</taxon>
        <taxon>Mycobacteriales</taxon>
        <taxon>Mycobacteriaceae</taxon>
        <taxon>Mycobacterium</taxon>
    </lineage>
</organism>
<dbReference type="RefSeq" id="WP_306256088.1">
    <property type="nucleotide sequence ID" value="NZ_JAUFSA010000007.1"/>
</dbReference>
<dbReference type="EMBL" id="JAUFSA010000007">
    <property type="protein sequence ID" value="MDP7739659.1"/>
    <property type="molecule type" value="Genomic_DNA"/>
</dbReference>
<dbReference type="PANTHER" id="PTHR33630">
    <property type="entry name" value="CUTINASE RV1984C-RELATED-RELATED"/>
    <property type="match status" value="1"/>
</dbReference>
<dbReference type="SMART" id="SM01110">
    <property type="entry name" value="Cutinase"/>
    <property type="match status" value="1"/>
</dbReference>